<keyword evidence="2" id="KW-1185">Reference proteome</keyword>
<organism evidence="1 2">
    <name type="scientific">Oculimacula yallundae</name>
    <dbReference type="NCBI Taxonomy" id="86028"/>
    <lineage>
        <taxon>Eukaryota</taxon>
        <taxon>Fungi</taxon>
        <taxon>Dikarya</taxon>
        <taxon>Ascomycota</taxon>
        <taxon>Pezizomycotina</taxon>
        <taxon>Leotiomycetes</taxon>
        <taxon>Helotiales</taxon>
        <taxon>Ploettnerulaceae</taxon>
        <taxon>Oculimacula</taxon>
    </lineage>
</organism>
<accession>A0ABR4C628</accession>
<protein>
    <submittedName>
        <fullName evidence="1">Uncharacterized protein</fullName>
    </submittedName>
</protein>
<evidence type="ECO:0000313" key="1">
    <source>
        <dbReference type="EMBL" id="KAL2065369.1"/>
    </source>
</evidence>
<dbReference type="EMBL" id="JAZHXI010000012">
    <property type="protein sequence ID" value="KAL2065369.1"/>
    <property type="molecule type" value="Genomic_DNA"/>
</dbReference>
<comment type="caution">
    <text evidence="1">The sequence shown here is derived from an EMBL/GenBank/DDBJ whole genome shotgun (WGS) entry which is preliminary data.</text>
</comment>
<proteinExistence type="predicted"/>
<evidence type="ECO:0000313" key="2">
    <source>
        <dbReference type="Proteomes" id="UP001595075"/>
    </source>
</evidence>
<dbReference type="Proteomes" id="UP001595075">
    <property type="component" value="Unassembled WGS sequence"/>
</dbReference>
<reference evidence="1 2" key="1">
    <citation type="journal article" date="2024" name="Commun. Biol.">
        <title>Comparative genomic analysis of thermophilic fungi reveals convergent evolutionary adaptations and gene losses.</title>
        <authorList>
            <person name="Steindorff A.S."/>
            <person name="Aguilar-Pontes M.V."/>
            <person name="Robinson A.J."/>
            <person name="Andreopoulos B."/>
            <person name="LaButti K."/>
            <person name="Kuo A."/>
            <person name="Mondo S."/>
            <person name="Riley R."/>
            <person name="Otillar R."/>
            <person name="Haridas S."/>
            <person name="Lipzen A."/>
            <person name="Grimwood J."/>
            <person name="Schmutz J."/>
            <person name="Clum A."/>
            <person name="Reid I.D."/>
            <person name="Moisan M.C."/>
            <person name="Butler G."/>
            <person name="Nguyen T.T.M."/>
            <person name="Dewar K."/>
            <person name="Conant G."/>
            <person name="Drula E."/>
            <person name="Henrissat B."/>
            <person name="Hansel C."/>
            <person name="Singer S."/>
            <person name="Hutchinson M.I."/>
            <person name="de Vries R.P."/>
            <person name="Natvig D.O."/>
            <person name="Powell A.J."/>
            <person name="Tsang A."/>
            <person name="Grigoriev I.V."/>
        </authorList>
    </citation>
    <scope>NUCLEOTIDE SEQUENCE [LARGE SCALE GENOMIC DNA]</scope>
    <source>
        <strain evidence="1 2">CBS 494.80</strain>
    </source>
</reference>
<sequence length="308" mass="34818">MDSLRSTPSLMVMAPLPDQQLRFTPQPHFRPALLSRFTFSIPRLAHMLLELVASEEEDAGLRHDLAASDEEYINLRKLMMRLARINREAQPNIYQGVTSEVPFTGQDYVHPGVGMVVQAENRPSYSIDSQSQRRRQVPIRNRDHHFESTIGGEGQDTTAVSTPTSLCASRTSSYWCLSTGRYNQYDLRLLYGIWPIHLHHSNAAPRRAEAAGPVAASIVGRVDGLRVNIQRMKSAMGTIVHGQFTASREVDGLHQQPEKEKAAYSRAFNPLKEDNVEHIEDRQRNFRTMGLKALRKISHSDMSSWNSS</sequence>
<name>A0ABR4C628_9HELO</name>
<gene>
    <name evidence="1" type="ORF">VTL71DRAFT_3039</name>
</gene>